<gene>
    <name evidence="1" type="primary">18</name>
    <name evidence="2" type="synonym">274</name>
    <name evidence="1" type="ORF">SEA_TOMAS_18</name>
    <name evidence="2" type="ORF">SEA_TOMAS_274</name>
</gene>
<organism evidence="1 3">
    <name type="scientific">Streptomyces phage Tomas</name>
    <dbReference type="NCBI Taxonomy" id="2914443"/>
    <lineage>
        <taxon>Viruses</taxon>
        <taxon>Duplodnaviria</taxon>
        <taxon>Heunggongvirae</taxon>
        <taxon>Uroviricota</taxon>
        <taxon>Caudoviricetes</taxon>
        <taxon>Stanwilliamsviridae</taxon>
        <taxon>Boydwoodruffvirinae</taxon>
        <taxon>Tomasvirus</taxon>
        <taxon>Tomasvirus tomas</taxon>
    </lineage>
</organism>
<evidence type="ECO:0000313" key="3">
    <source>
        <dbReference type="Proteomes" id="UP001202581"/>
    </source>
</evidence>
<dbReference type="SUPFAM" id="SSF110849">
    <property type="entry name" value="ParB/Sulfiredoxin"/>
    <property type="match status" value="1"/>
</dbReference>
<protein>
    <submittedName>
        <fullName evidence="1">ParB-like nuclease domain protein</fullName>
    </submittedName>
</protein>
<dbReference type="KEGG" id="vg:77926738"/>
<keyword evidence="3" id="KW-1185">Reference proteome</keyword>
<sequence length="121" mass="13672">MRQMISIEYVLRNFEFMDAVITDQSRDECLSRKLRETLADEKFMASIRAHGIASPVGLDLDNKVFYNGAHRLMAAMSIGLTHIPYENISDEDIESFVASHARDEEFISKGFPPCNLGEQSA</sequence>
<accession>A0AA49BUY9</accession>
<evidence type="ECO:0000313" key="2">
    <source>
        <dbReference type="EMBL" id="UMO76417.1"/>
    </source>
</evidence>
<evidence type="ECO:0000313" key="1">
    <source>
        <dbReference type="EMBL" id="UMO76209.1"/>
    </source>
</evidence>
<dbReference type="EMBL" id="OL829978">
    <property type="protein sequence ID" value="UMO76209.1"/>
    <property type="molecule type" value="Genomic_DNA"/>
</dbReference>
<dbReference type="EMBL" id="OL829978">
    <property type="protein sequence ID" value="UMO76417.1"/>
    <property type="molecule type" value="Genomic_DNA"/>
</dbReference>
<dbReference type="Proteomes" id="UP001202581">
    <property type="component" value="Segment"/>
</dbReference>
<reference evidence="1" key="1">
    <citation type="submission" date="2021-12" db="EMBL/GenBank/DDBJ databases">
        <authorList>
            <person name="Khadka S."/>
            <person name="Uribe D.A."/>
            <person name="Klipsch I.N."/>
            <person name="Rene S.R."/>
            <person name="Jimenez M.L."/>
            <person name="Saini B.K."/>
            <person name="Zugasti M."/>
            <person name="Bullon R.M."/>
            <person name="Sharp C.D."/>
            <person name="Kapinga K.O."/>
            <person name="Warner C.P."/>
            <person name="Sarinana J."/>
            <person name="Jimenez A."/>
            <person name="Layton S.R."/>
            <person name="Nayek S."/>
            <person name="Hughes L.E."/>
            <person name="Garlena R.A."/>
            <person name="Russell D.A."/>
            <person name="Jacobs-Sera D."/>
            <person name="Hatfull G.F."/>
        </authorList>
    </citation>
    <scope>NUCLEOTIDE SEQUENCE</scope>
</reference>
<name>A0AA49BUY9_9CAUD</name>
<proteinExistence type="predicted"/>
<dbReference type="Gene3D" id="3.90.1530.10">
    <property type="entry name" value="Conserved hypothetical protein from pyrococcus furiosus pfu- 392566-001, ParB domain"/>
    <property type="match status" value="1"/>
</dbReference>
<dbReference type="GeneID" id="77926738"/>
<dbReference type="RefSeq" id="YP_010651146.1">
    <property type="nucleotide sequence ID" value="NC_070781.1"/>
</dbReference>
<dbReference type="InterPro" id="IPR036086">
    <property type="entry name" value="ParB/Sulfiredoxin_sf"/>
</dbReference>